<evidence type="ECO:0000313" key="2">
    <source>
        <dbReference type="Proteomes" id="UP000001514"/>
    </source>
</evidence>
<proteinExistence type="predicted"/>
<protein>
    <submittedName>
        <fullName evidence="1">Uncharacterized protein</fullName>
    </submittedName>
</protein>
<dbReference type="Proteomes" id="UP000001514">
    <property type="component" value="Unassembled WGS sequence"/>
</dbReference>
<dbReference type="HOGENOM" id="CLU_1589247_0_0_1"/>
<reference evidence="1 2" key="1">
    <citation type="journal article" date="2011" name="Science">
        <title>The Selaginella genome identifies genetic changes associated with the evolution of vascular plants.</title>
        <authorList>
            <person name="Banks J.A."/>
            <person name="Nishiyama T."/>
            <person name="Hasebe M."/>
            <person name="Bowman J.L."/>
            <person name="Gribskov M."/>
            <person name="dePamphilis C."/>
            <person name="Albert V.A."/>
            <person name="Aono N."/>
            <person name="Aoyama T."/>
            <person name="Ambrose B.A."/>
            <person name="Ashton N.W."/>
            <person name="Axtell M.J."/>
            <person name="Barker E."/>
            <person name="Barker M.S."/>
            <person name="Bennetzen J.L."/>
            <person name="Bonawitz N.D."/>
            <person name="Chapple C."/>
            <person name="Cheng C."/>
            <person name="Correa L.G."/>
            <person name="Dacre M."/>
            <person name="DeBarry J."/>
            <person name="Dreyer I."/>
            <person name="Elias M."/>
            <person name="Engstrom E.M."/>
            <person name="Estelle M."/>
            <person name="Feng L."/>
            <person name="Finet C."/>
            <person name="Floyd S.K."/>
            <person name="Frommer W.B."/>
            <person name="Fujita T."/>
            <person name="Gramzow L."/>
            <person name="Gutensohn M."/>
            <person name="Harholt J."/>
            <person name="Hattori M."/>
            <person name="Heyl A."/>
            <person name="Hirai T."/>
            <person name="Hiwatashi Y."/>
            <person name="Ishikawa M."/>
            <person name="Iwata M."/>
            <person name="Karol K.G."/>
            <person name="Koehler B."/>
            <person name="Kolukisaoglu U."/>
            <person name="Kubo M."/>
            <person name="Kurata T."/>
            <person name="Lalonde S."/>
            <person name="Li K."/>
            <person name="Li Y."/>
            <person name="Litt A."/>
            <person name="Lyons E."/>
            <person name="Manning G."/>
            <person name="Maruyama T."/>
            <person name="Michael T.P."/>
            <person name="Mikami K."/>
            <person name="Miyazaki S."/>
            <person name="Morinaga S."/>
            <person name="Murata T."/>
            <person name="Mueller-Roeber B."/>
            <person name="Nelson D.R."/>
            <person name="Obara M."/>
            <person name="Oguri Y."/>
            <person name="Olmstead R.G."/>
            <person name="Onodera N."/>
            <person name="Petersen B.L."/>
            <person name="Pils B."/>
            <person name="Prigge M."/>
            <person name="Rensing S.A."/>
            <person name="Riano-Pachon D.M."/>
            <person name="Roberts A.W."/>
            <person name="Sato Y."/>
            <person name="Scheller H.V."/>
            <person name="Schulz B."/>
            <person name="Schulz C."/>
            <person name="Shakirov E.V."/>
            <person name="Shibagaki N."/>
            <person name="Shinohara N."/>
            <person name="Shippen D.E."/>
            <person name="Soerensen I."/>
            <person name="Sotooka R."/>
            <person name="Sugimoto N."/>
            <person name="Sugita M."/>
            <person name="Sumikawa N."/>
            <person name="Tanurdzic M."/>
            <person name="Theissen G."/>
            <person name="Ulvskov P."/>
            <person name="Wakazuki S."/>
            <person name="Weng J.K."/>
            <person name="Willats W.W."/>
            <person name="Wipf D."/>
            <person name="Wolf P.G."/>
            <person name="Yang L."/>
            <person name="Zimmer A.D."/>
            <person name="Zhu Q."/>
            <person name="Mitros T."/>
            <person name="Hellsten U."/>
            <person name="Loque D."/>
            <person name="Otillar R."/>
            <person name="Salamov A."/>
            <person name="Schmutz J."/>
            <person name="Shapiro H."/>
            <person name="Lindquist E."/>
            <person name="Lucas S."/>
            <person name="Rokhsar D."/>
            <person name="Grigoriev I.V."/>
        </authorList>
    </citation>
    <scope>NUCLEOTIDE SEQUENCE [LARGE SCALE GENOMIC DNA]</scope>
</reference>
<dbReference type="KEGG" id="smo:SELMODRAFT_420155"/>
<gene>
    <name evidence="1" type="ORF">SELMODRAFT_420155</name>
</gene>
<keyword evidence="2" id="KW-1185">Reference proteome</keyword>
<dbReference type="InParanoid" id="D8SB50"/>
<accession>D8SB50</accession>
<dbReference type="AlphaFoldDB" id="D8SB50"/>
<name>D8SB50_SELML</name>
<evidence type="ECO:0000313" key="1">
    <source>
        <dbReference type="EMBL" id="EFJ18191.1"/>
    </source>
</evidence>
<sequence length="168" mass="18603">MVHFGSGVALSPQFLLTSARMAKSSTQCLNGDFVRSEHFDMAEKPRYNLETVSRDEGCDMVLMRVKTSSAGATLEKAKLLKSFQYFLLPCSPVDKAPCCITSFPGVSSLLMRADADLLHGIIHGVSDARPEIWRKPRLLPALFYNNVLASMPHCIKICMFVIGHLQIV</sequence>
<dbReference type="Gramene" id="EFJ18191">
    <property type="protein sequence ID" value="EFJ18191"/>
    <property type="gene ID" value="SELMODRAFT_420155"/>
</dbReference>
<dbReference type="EMBL" id="GL377610">
    <property type="protein sequence ID" value="EFJ18191.1"/>
    <property type="molecule type" value="Genomic_DNA"/>
</dbReference>
<organism evidence="2">
    <name type="scientific">Selaginella moellendorffii</name>
    <name type="common">Spikemoss</name>
    <dbReference type="NCBI Taxonomy" id="88036"/>
    <lineage>
        <taxon>Eukaryota</taxon>
        <taxon>Viridiplantae</taxon>
        <taxon>Streptophyta</taxon>
        <taxon>Embryophyta</taxon>
        <taxon>Tracheophyta</taxon>
        <taxon>Lycopodiopsida</taxon>
        <taxon>Selaginellales</taxon>
        <taxon>Selaginellaceae</taxon>
        <taxon>Selaginella</taxon>
    </lineage>
</organism>